<dbReference type="Proteomes" id="UP000051936">
    <property type="component" value="Unassembled WGS sequence"/>
</dbReference>
<sequence length="257" mass="29079">MSEETSGRSQLRTLLRFGMQKLRQEGFASFVKGGIEHVRRLSVPKEAQSAFDRRYGTDTAGTIPLWKLQIRSPHHAEGVRYQASDPDFVRKAIEILQIPLERFVYIDVGSGKGLTLLVASEYPFRRVLGIEFAAELNAIAAENISRLIAPRCRDISSVLADAASYRFPTEDTVLFLYNPFGKDVLKRMLDNLRSVLEQNDHELYIVYSNPIFSQILDQSGFLERLDLPIGAAVYRHSPTHGVLQHDTRTHIHVVGED</sequence>
<dbReference type="OrthoDB" id="9780095at2"/>
<dbReference type="InterPro" id="IPR029063">
    <property type="entry name" value="SAM-dependent_MTases_sf"/>
</dbReference>
<dbReference type="EMBL" id="LJYG01000062">
    <property type="protein sequence ID" value="KRQ12601.1"/>
    <property type="molecule type" value="Genomic_DNA"/>
</dbReference>
<comment type="caution">
    <text evidence="1">The sequence shown here is derived from an EMBL/GenBank/DDBJ whole genome shotgun (WGS) entry which is preliminary data.</text>
</comment>
<evidence type="ECO:0000313" key="2">
    <source>
        <dbReference type="Proteomes" id="UP000051936"/>
    </source>
</evidence>
<dbReference type="SUPFAM" id="SSF53335">
    <property type="entry name" value="S-adenosyl-L-methionine-dependent methyltransferases"/>
    <property type="match status" value="1"/>
</dbReference>
<evidence type="ECO:0008006" key="3">
    <source>
        <dbReference type="Google" id="ProtNLM"/>
    </source>
</evidence>
<dbReference type="Gene3D" id="3.40.50.150">
    <property type="entry name" value="Vaccinia Virus protein VP39"/>
    <property type="match status" value="1"/>
</dbReference>
<proteinExistence type="predicted"/>
<evidence type="ECO:0000313" key="1">
    <source>
        <dbReference type="EMBL" id="KRQ12601.1"/>
    </source>
</evidence>
<reference evidence="1 2" key="1">
    <citation type="submission" date="2015-09" db="EMBL/GenBank/DDBJ databases">
        <title>Draft Genome Sequence of Bradyrhizobium manausense Strain BR 3351T, a Novel Symbiotic Nitrogen-Fixing Alphaproteobacterium Isolated from Brazilian Amazon Rain Forest.</title>
        <authorList>
            <person name="De Araujo J.L."/>
            <person name="Zilli J.E."/>
        </authorList>
    </citation>
    <scope>NUCLEOTIDE SEQUENCE [LARGE SCALE GENOMIC DNA]</scope>
    <source>
        <strain evidence="1 2">BR3351</strain>
    </source>
</reference>
<organism evidence="1 2">
    <name type="scientific">Bradyrhizobium manausense</name>
    <dbReference type="NCBI Taxonomy" id="989370"/>
    <lineage>
        <taxon>Bacteria</taxon>
        <taxon>Pseudomonadati</taxon>
        <taxon>Pseudomonadota</taxon>
        <taxon>Alphaproteobacteria</taxon>
        <taxon>Hyphomicrobiales</taxon>
        <taxon>Nitrobacteraceae</taxon>
        <taxon>Bradyrhizobium</taxon>
    </lineage>
</organism>
<dbReference type="RefSeq" id="WP_057747582.1">
    <property type="nucleotide sequence ID" value="NZ_LJYG01000062.1"/>
</dbReference>
<gene>
    <name evidence="1" type="ORF">AOQ71_15735</name>
</gene>
<dbReference type="CDD" id="cd02440">
    <property type="entry name" value="AdoMet_MTases"/>
    <property type="match status" value="1"/>
</dbReference>
<accession>A0A0R3DS86</accession>
<keyword evidence="2" id="KW-1185">Reference proteome</keyword>
<name>A0A0R3DS86_9BRAD</name>
<dbReference type="AlphaFoldDB" id="A0A0R3DS86"/>
<protein>
    <recommendedName>
        <fullName evidence="3">Methyltransferase domain-containing protein</fullName>
    </recommendedName>
</protein>
<dbReference type="STRING" id="989370.AOQ71_15735"/>